<dbReference type="Gene3D" id="2.40.160.50">
    <property type="entry name" value="membrane protein fhac: a member of the omp85/tpsb transporter family"/>
    <property type="match status" value="1"/>
</dbReference>
<dbReference type="Gene3D" id="3.10.20.310">
    <property type="entry name" value="membrane protein fhac"/>
    <property type="match status" value="1"/>
</dbReference>
<gene>
    <name evidence="5" type="ORF">EP867_17060</name>
</gene>
<keyword evidence="6" id="KW-1185">Reference proteome</keyword>
<proteinExistence type="predicted"/>
<dbReference type="AlphaFoldDB" id="A0A451GH86"/>
<protein>
    <recommendedName>
        <fullName evidence="4">Bacterial surface antigen (D15) domain-containing protein</fullName>
    </recommendedName>
</protein>
<dbReference type="Proteomes" id="UP000287168">
    <property type="component" value="Unassembled WGS sequence"/>
</dbReference>
<dbReference type="InterPro" id="IPR000184">
    <property type="entry name" value="Bac_surfAg_D15"/>
</dbReference>
<dbReference type="Pfam" id="PF01103">
    <property type="entry name" value="Omp85"/>
    <property type="match status" value="1"/>
</dbReference>
<dbReference type="OrthoDB" id="9803054at2"/>
<evidence type="ECO:0000313" key="6">
    <source>
        <dbReference type="Proteomes" id="UP000287168"/>
    </source>
</evidence>
<accession>A0A451GH86</accession>
<evidence type="ECO:0000256" key="2">
    <source>
        <dbReference type="ARBA" id="ARBA00023136"/>
    </source>
</evidence>
<comment type="caution">
    <text evidence="5">The sequence shown here is derived from an EMBL/GenBank/DDBJ whole genome shotgun (WGS) entry which is preliminary data.</text>
</comment>
<organism evidence="5 6">
    <name type="scientific">Falsigemmobacter intermedius</name>
    <dbReference type="NCBI Taxonomy" id="1553448"/>
    <lineage>
        <taxon>Bacteria</taxon>
        <taxon>Pseudomonadati</taxon>
        <taxon>Pseudomonadota</taxon>
        <taxon>Alphaproteobacteria</taxon>
        <taxon>Rhodobacterales</taxon>
        <taxon>Paracoccaceae</taxon>
        <taxon>Falsigemmobacter</taxon>
    </lineage>
</organism>
<keyword evidence="3" id="KW-0732">Signal</keyword>
<feature type="domain" description="Bacterial surface antigen (D15)" evidence="4">
    <location>
        <begin position="283"/>
        <end position="433"/>
    </location>
</feature>
<dbReference type="EMBL" id="SBLC01000045">
    <property type="protein sequence ID" value="RWY37416.1"/>
    <property type="molecule type" value="Genomic_DNA"/>
</dbReference>
<feature type="chain" id="PRO_5019577453" description="Bacterial surface antigen (D15) domain-containing protein" evidence="3">
    <location>
        <begin position="24"/>
        <end position="433"/>
    </location>
</feature>
<comment type="subcellular location">
    <subcellularLocation>
        <location evidence="1">Membrane</location>
    </subcellularLocation>
</comment>
<name>A0A451GH86_9RHOB</name>
<reference evidence="5 6" key="1">
    <citation type="journal article" date="2015" name="Int. J. Syst. Evol. Microbiol.">
        <title>Gemmobacter intermedius sp. nov., isolated from a white stork (Ciconia ciconia).</title>
        <authorList>
            <person name="Kampfer P."/>
            <person name="Jerzak L."/>
            <person name="Wilharm G."/>
            <person name="Golke J."/>
            <person name="Busse H.J."/>
            <person name="Glaeser S.P."/>
        </authorList>
    </citation>
    <scope>NUCLEOTIDE SEQUENCE [LARGE SCALE GENOMIC DNA]</scope>
    <source>
        <strain evidence="5 6">119/4</strain>
    </source>
</reference>
<feature type="signal peptide" evidence="3">
    <location>
        <begin position="1"/>
        <end position="23"/>
    </location>
</feature>
<evidence type="ECO:0000256" key="1">
    <source>
        <dbReference type="ARBA" id="ARBA00004370"/>
    </source>
</evidence>
<evidence type="ECO:0000256" key="3">
    <source>
        <dbReference type="SAM" id="SignalP"/>
    </source>
</evidence>
<dbReference type="GO" id="GO:0019867">
    <property type="term" value="C:outer membrane"/>
    <property type="evidence" value="ECO:0007669"/>
    <property type="project" value="InterPro"/>
</dbReference>
<dbReference type="RefSeq" id="WP_128490671.1">
    <property type="nucleotide sequence ID" value="NZ_JBHLXB010000020.1"/>
</dbReference>
<sequence>MLRPAFVTTVLCAALSSAGPALTQEGGFRSYAKVEIRGAKYIPEADIRETCGDLEGVPLDSVDLAAIEDCLMYTGVFEKVRLTPQGDQLLVEVQEVPVRPGRVDAGLSWANDYGLNATLNYEQLNLIPGTWLAIRNTWSEDYKAYQFSLYAQEPVAGGLKFAIDIGGTRESYGDLDFFARRDQAEVWALWQARDDLSFEAGLGYRDQRLYDVLPGASPLLQSEEGAVNAPFLRFAFDYATPKAPEGAAEPATTASLRVESWLWNLGTGQRLSELRVNTGLSHAFAEDYRLSAALRGGLVRGIDGARPTALDRGFAGGETLRGFAPRGAGPLHLGSRLGGERWMSATLELQRRLPTRLAKDLTAGVFFDAGAAWRLSDTLNGAIDDKARLRTSIGLSLSFDVSNVPVSLYIATPIKRVSGDRRQVFGLSAAARF</sequence>
<evidence type="ECO:0000313" key="5">
    <source>
        <dbReference type="EMBL" id="RWY37416.1"/>
    </source>
</evidence>
<evidence type="ECO:0000259" key="4">
    <source>
        <dbReference type="Pfam" id="PF01103"/>
    </source>
</evidence>
<keyword evidence="2" id="KW-0472">Membrane</keyword>